<keyword evidence="5" id="KW-0812">Transmembrane</keyword>
<dbReference type="SUPFAM" id="SSF54523">
    <property type="entry name" value="Pili subunits"/>
    <property type="match status" value="1"/>
</dbReference>
<dbReference type="InterPro" id="IPR012902">
    <property type="entry name" value="N_methyl_site"/>
</dbReference>
<evidence type="ECO:0000256" key="6">
    <source>
        <dbReference type="ARBA" id="ARBA00022989"/>
    </source>
</evidence>
<sequence length="104" mass="11523">MSSSIWRKQGFTMIEMMIVLLIITVLLLIAVPNIVTNNHLAQSKGCEATMQLLDAQVGAYAIEFNKQPESLEALVEEDYVDRIVCPDDTPLTLADGSVQKVENE</sequence>
<dbReference type="Pfam" id="PF07963">
    <property type="entry name" value="N_methyl"/>
    <property type="match status" value="1"/>
</dbReference>
<keyword evidence="7" id="KW-0472">Membrane</keyword>
<dbReference type="GO" id="GO:0009986">
    <property type="term" value="C:cell surface"/>
    <property type="evidence" value="ECO:0007669"/>
    <property type="project" value="UniProtKB-SubCell"/>
</dbReference>
<comment type="function">
    <text evidence="10">Required for transformation and DNA binding.</text>
</comment>
<evidence type="ECO:0000256" key="8">
    <source>
        <dbReference type="ARBA" id="ARBA00023287"/>
    </source>
</evidence>
<keyword evidence="4 11" id="KW-0488">Methylation</keyword>
<evidence type="ECO:0000256" key="11">
    <source>
        <dbReference type="PIRSR" id="PIRSR029928-50"/>
    </source>
</evidence>
<proteinExistence type="inferred from homology"/>
<comment type="similarity">
    <text evidence="9 10">Belongs to the ComGC family.</text>
</comment>
<gene>
    <name evidence="12" type="ORF">SAMN05192534_106113</name>
</gene>
<dbReference type="GO" id="GO:0030420">
    <property type="term" value="P:establishment of competence for transformation"/>
    <property type="evidence" value="ECO:0007669"/>
    <property type="project" value="UniProtKB-UniRule"/>
</dbReference>
<organism evidence="12 13">
    <name type="scientific">Alteribacillus persepolensis</name>
    <dbReference type="NCBI Taxonomy" id="568899"/>
    <lineage>
        <taxon>Bacteria</taxon>
        <taxon>Bacillati</taxon>
        <taxon>Bacillota</taxon>
        <taxon>Bacilli</taxon>
        <taxon>Bacillales</taxon>
        <taxon>Bacillaceae</taxon>
        <taxon>Alteribacillus</taxon>
    </lineage>
</organism>
<dbReference type="STRING" id="568899.SAMN05192534_106113"/>
<keyword evidence="3 10" id="KW-1003">Cell membrane</keyword>
<comment type="subunit">
    <text evidence="10">Homodimer.</text>
</comment>
<evidence type="ECO:0000313" key="12">
    <source>
        <dbReference type="EMBL" id="SDH49963.1"/>
    </source>
</evidence>
<dbReference type="EMBL" id="FNDK01000006">
    <property type="protein sequence ID" value="SDH49963.1"/>
    <property type="molecule type" value="Genomic_DNA"/>
</dbReference>
<dbReference type="RefSeq" id="WP_091272465.1">
    <property type="nucleotide sequence ID" value="NZ_FNDK01000006.1"/>
</dbReference>
<feature type="modified residue" description="N-methylphenylalanine" evidence="11">
    <location>
        <position position="11"/>
    </location>
</feature>
<name>A0A1G8CXP1_9BACI</name>
<reference evidence="13" key="1">
    <citation type="submission" date="2016-10" db="EMBL/GenBank/DDBJ databases">
        <authorList>
            <person name="Varghese N."/>
            <person name="Submissions S."/>
        </authorList>
    </citation>
    <scope>NUCLEOTIDE SEQUENCE [LARGE SCALE GENOMIC DNA]</scope>
    <source>
        <strain evidence="13">DSM 21632</strain>
    </source>
</reference>
<comment type="subcellular location">
    <subcellularLocation>
        <location evidence="1">Cell membrane</location>
        <topology evidence="1">Single-pass membrane protein</topology>
    </subcellularLocation>
    <subcellularLocation>
        <location evidence="2">Cell surface</location>
    </subcellularLocation>
</comment>
<feature type="chain" id="PRO_5035504470" description="ComG operon protein 3" evidence="11">
    <location>
        <begin position="11"/>
        <end position="104"/>
    </location>
</feature>
<evidence type="ECO:0000313" key="13">
    <source>
        <dbReference type="Proteomes" id="UP000199163"/>
    </source>
</evidence>
<keyword evidence="13" id="KW-1185">Reference proteome</keyword>
<dbReference type="Gene3D" id="3.30.700.10">
    <property type="entry name" value="Glycoprotein, Type 4 Pilin"/>
    <property type="match status" value="1"/>
</dbReference>
<evidence type="ECO:0000256" key="2">
    <source>
        <dbReference type="ARBA" id="ARBA00004241"/>
    </source>
</evidence>
<dbReference type="OrthoDB" id="1798043at2"/>
<dbReference type="PIRSF" id="PIRSF029928">
    <property type="entry name" value="Late_competence_ComGC"/>
    <property type="match status" value="1"/>
</dbReference>
<evidence type="ECO:0000256" key="3">
    <source>
        <dbReference type="ARBA" id="ARBA00022475"/>
    </source>
</evidence>
<dbReference type="AlphaFoldDB" id="A0A1G8CXP1"/>
<dbReference type="NCBIfam" id="NF040999">
    <property type="entry name" value="pilin_ComGC"/>
    <property type="match status" value="1"/>
</dbReference>
<feature type="propeptide" id="PRO_5035504471" evidence="11">
    <location>
        <begin position="1"/>
        <end position="10"/>
    </location>
</feature>
<evidence type="ECO:0000256" key="1">
    <source>
        <dbReference type="ARBA" id="ARBA00004162"/>
    </source>
</evidence>
<evidence type="ECO:0000256" key="9">
    <source>
        <dbReference type="ARBA" id="ARBA00043982"/>
    </source>
</evidence>
<dbReference type="InterPro" id="IPR045584">
    <property type="entry name" value="Pilin-like"/>
</dbReference>
<keyword evidence="8 10" id="KW-0178">Competence</keyword>
<protein>
    <recommendedName>
        <fullName evidence="10">ComG operon protein 3</fullName>
    </recommendedName>
</protein>
<evidence type="ECO:0000256" key="5">
    <source>
        <dbReference type="ARBA" id="ARBA00022692"/>
    </source>
</evidence>
<keyword evidence="10" id="KW-0813">Transport</keyword>
<keyword evidence="6" id="KW-1133">Transmembrane helix</keyword>
<dbReference type="Proteomes" id="UP000199163">
    <property type="component" value="Unassembled WGS sequence"/>
</dbReference>
<evidence type="ECO:0000256" key="7">
    <source>
        <dbReference type="ARBA" id="ARBA00023136"/>
    </source>
</evidence>
<dbReference type="GO" id="GO:0005886">
    <property type="term" value="C:plasma membrane"/>
    <property type="evidence" value="ECO:0007669"/>
    <property type="project" value="UniProtKB-SubCell"/>
</dbReference>
<evidence type="ECO:0000256" key="4">
    <source>
        <dbReference type="ARBA" id="ARBA00022481"/>
    </source>
</evidence>
<dbReference type="NCBIfam" id="TIGR02532">
    <property type="entry name" value="IV_pilin_GFxxxE"/>
    <property type="match status" value="1"/>
</dbReference>
<dbReference type="InterPro" id="IPR016940">
    <property type="entry name" value="ComGC"/>
</dbReference>
<evidence type="ECO:0000256" key="10">
    <source>
        <dbReference type="PIRNR" id="PIRNR029928"/>
    </source>
</evidence>
<accession>A0A1G8CXP1</accession>